<reference evidence="7 8" key="1">
    <citation type="submission" date="2024-06" db="EMBL/GenBank/DDBJ databases">
        <title>Genomic Encyclopedia of Type Strains, Phase IV (KMG-IV): sequencing the most valuable type-strain genomes for metagenomic binning, comparative biology and taxonomic classification.</title>
        <authorList>
            <person name="Goeker M."/>
        </authorList>
    </citation>
    <scope>NUCLEOTIDE SEQUENCE [LARGE SCALE GENOMIC DNA]</scope>
    <source>
        <strain evidence="7 8">DSM 21331</strain>
    </source>
</reference>
<gene>
    <name evidence="7" type="ORF">ABID43_005033</name>
</gene>
<keyword evidence="2" id="KW-1003">Cell membrane</keyword>
<accession>A0ABV2LF63</accession>
<proteinExistence type="predicted"/>
<keyword evidence="8" id="KW-1185">Reference proteome</keyword>
<organism evidence="7 8">
    <name type="scientific">Methylobacterium goesingense</name>
    <dbReference type="NCBI Taxonomy" id="243690"/>
    <lineage>
        <taxon>Bacteria</taxon>
        <taxon>Pseudomonadati</taxon>
        <taxon>Pseudomonadota</taxon>
        <taxon>Alphaproteobacteria</taxon>
        <taxon>Hyphomicrobiales</taxon>
        <taxon>Methylobacteriaceae</taxon>
        <taxon>Methylobacterium</taxon>
    </lineage>
</organism>
<keyword evidence="5 6" id="KW-0472">Membrane</keyword>
<evidence type="ECO:0000256" key="2">
    <source>
        <dbReference type="ARBA" id="ARBA00022475"/>
    </source>
</evidence>
<evidence type="ECO:0000256" key="1">
    <source>
        <dbReference type="ARBA" id="ARBA00004651"/>
    </source>
</evidence>
<feature type="transmembrane region" description="Helical" evidence="6">
    <location>
        <begin position="238"/>
        <end position="261"/>
    </location>
</feature>
<sequence length="441" mass="46669">MIHPSMASPARPGSPGGLVRSMALRLWSDPWIWSAGVQALSSGMSLVVSVVAARLLGVADFGVYALVHAGVALLGVLQYQLVAGPMMIVAGRRSRSADYFGTVARAAIVVSLLVGAAIAIYAAVLIERPAGSVGWALPLASLVYAAGYIVHDNAKRLAFARGWSRAGFAYELARHLVFVALLFAVWLIHGVDTPILLACGGVSAILASLPAFLDALRTRTRGSLRRTVGRHHWVLGRWLVLVVFVSAAHEQIVTILAGSLIDQDASAALRAVQVLFGPLLVLMMSLENIVPRQATNRLRVGGRAALARYLLRVLVLIEIPILVICLIVGLYGASILGWLMGQGFASFGRVAAIMALAPPVTMCREIGVLYLRTTGNTQGVFFAFLTSAVVTVAAIYPLIHTFGLEGAAATAILGHGVSTAAILFQVWRLRPGLDRPSPALA</sequence>
<feature type="transmembrane region" description="Helical" evidence="6">
    <location>
        <begin position="132"/>
        <end position="151"/>
    </location>
</feature>
<evidence type="ECO:0000256" key="3">
    <source>
        <dbReference type="ARBA" id="ARBA00022692"/>
    </source>
</evidence>
<feature type="transmembrane region" description="Helical" evidence="6">
    <location>
        <begin position="172"/>
        <end position="189"/>
    </location>
</feature>
<feature type="transmembrane region" description="Helical" evidence="6">
    <location>
        <begin position="195"/>
        <end position="217"/>
    </location>
</feature>
<dbReference type="InterPro" id="IPR050833">
    <property type="entry name" value="Poly_Biosynth_Transport"/>
</dbReference>
<dbReference type="PANTHER" id="PTHR30250">
    <property type="entry name" value="PST FAMILY PREDICTED COLANIC ACID TRANSPORTER"/>
    <property type="match status" value="1"/>
</dbReference>
<dbReference type="RefSeq" id="WP_238281576.1">
    <property type="nucleotide sequence ID" value="NZ_BPQL01000128.1"/>
</dbReference>
<comment type="subcellular location">
    <subcellularLocation>
        <location evidence="1">Cell membrane</location>
        <topology evidence="1">Multi-pass membrane protein</topology>
    </subcellularLocation>
</comment>
<feature type="transmembrane region" description="Helical" evidence="6">
    <location>
        <begin position="31"/>
        <end position="55"/>
    </location>
</feature>
<comment type="caution">
    <text evidence="7">The sequence shown here is derived from an EMBL/GenBank/DDBJ whole genome shotgun (WGS) entry which is preliminary data.</text>
</comment>
<evidence type="ECO:0000256" key="6">
    <source>
        <dbReference type="SAM" id="Phobius"/>
    </source>
</evidence>
<dbReference type="PANTHER" id="PTHR30250:SF11">
    <property type="entry name" value="O-ANTIGEN TRANSPORTER-RELATED"/>
    <property type="match status" value="1"/>
</dbReference>
<protein>
    <submittedName>
        <fullName evidence="7">O-antigen/teichoic acid export membrane protein</fullName>
    </submittedName>
</protein>
<dbReference type="Proteomes" id="UP001549145">
    <property type="component" value="Unassembled WGS sequence"/>
</dbReference>
<feature type="transmembrane region" description="Helical" evidence="6">
    <location>
        <begin position="309"/>
        <end position="333"/>
    </location>
</feature>
<feature type="transmembrane region" description="Helical" evidence="6">
    <location>
        <begin position="61"/>
        <end position="82"/>
    </location>
</feature>
<feature type="transmembrane region" description="Helical" evidence="6">
    <location>
        <begin position="103"/>
        <end position="126"/>
    </location>
</feature>
<feature type="transmembrane region" description="Helical" evidence="6">
    <location>
        <begin position="267"/>
        <end position="289"/>
    </location>
</feature>
<feature type="transmembrane region" description="Helical" evidence="6">
    <location>
        <begin position="339"/>
        <end position="358"/>
    </location>
</feature>
<evidence type="ECO:0000313" key="8">
    <source>
        <dbReference type="Proteomes" id="UP001549145"/>
    </source>
</evidence>
<feature type="transmembrane region" description="Helical" evidence="6">
    <location>
        <begin position="406"/>
        <end position="427"/>
    </location>
</feature>
<feature type="transmembrane region" description="Helical" evidence="6">
    <location>
        <begin position="379"/>
        <end position="400"/>
    </location>
</feature>
<name>A0ABV2LF63_9HYPH</name>
<evidence type="ECO:0000256" key="4">
    <source>
        <dbReference type="ARBA" id="ARBA00022989"/>
    </source>
</evidence>
<keyword evidence="4 6" id="KW-1133">Transmembrane helix</keyword>
<evidence type="ECO:0000313" key="7">
    <source>
        <dbReference type="EMBL" id="MET3695465.1"/>
    </source>
</evidence>
<keyword evidence="3 6" id="KW-0812">Transmembrane</keyword>
<evidence type="ECO:0000256" key="5">
    <source>
        <dbReference type="ARBA" id="ARBA00023136"/>
    </source>
</evidence>
<dbReference type="EMBL" id="JBEPMM010000029">
    <property type="protein sequence ID" value="MET3695465.1"/>
    <property type="molecule type" value="Genomic_DNA"/>
</dbReference>